<proteinExistence type="predicted"/>
<protein>
    <submittedName>
        <fullName evidence="3">VanZ like protein</fullName>
    </submittedName>
</protein>
<dbReference type="EMBL" id="RCCJ01000001">
    <property type="protein sequence ID" value="RLJ70441.1"/>
    <property type="molecule type" value="Genomic_DNA"/>
</dbReference>
<organism evidence="3 4">
    <name type="scientific">Hydrogenivirga caldilitoris</name>
    <dbReference type="NCBI Taxonomy" id="246264"/>
    <lineage>
        <taxon>Bacteria</taxon>
        <taxon>Pseudomonadati</taxon>
        <taxon>Aquificota</taxon>
        <taxon>Aquificia</taxon>
        <taxon>Aquificales</taxon>
        <taxon>Aquificaceae</taxon>
        <taxon>Hydrogenivirga</taxon>
    </lineage>
</organism>
<dbReference type="PANTHER" id="PTHR28008">
    <property type="entry name" value="DOMAIN PROTEIN, PUTATIVE (AFU_ORTHOLOGUE AFUA_3G10980)-RELATED"/>
    <property type="match status" value="1"/>
</dbReference>
<keyword evidence="1" id="KW-0812">Transmembrane</keyword>
<evidence type="ECO:0000313" key="4">
    <source>
        <dbReference type="Proteomes" id="UP000267841"/>
    </source>
</evidence>
<dbReference type="PANTHER" id="PTHR28008:SF1">
    <property type="entry name" value="DOMAIN PROTEIN, PUTATIVE (AFU_ORTHOLOGUE AFUA_3G10980)-RELATED"/>
    <property type="match status" value="1"/>
</dbReference>
<dbReference type="AlphaFoldDB" id="A0A497XQ77"/>
<evidence type="ECO:0000313" key="3">
    <source>
        <dbReference type="EMBL" id="RLJ70441.1"/>
    </source>
</evidence>
<reference evidence="3 4" key="1">
    <citation type="submission" date="2018-10" db="EMBL/GenBank/DDBJ databases">
        <title>Genomic Encyclopedia of Archaeal and Bacterial Type Strains, Phase II (KMG-II): from individual species to whole genera.</title>
        <authorList>
            <person name="Goeker M."/>
        </authorList>
    </citation>
    <scope>NUCLEOTIDE SEQUENCE [LARGE SCALE GENOMIC DNA]</scope>
    <source>
        <strain evidence="3 4">DSM 16510</strain>
    </source>
</reference>
<dbReference type="InterPro" id="IPR006976">
    <property type="entry name" value="VanZ-like"/>
</dbReference>
<sequence length="166" mass="18786">MSSKKLWIIITLYIVFIYTTLPLARLFLNALYNTLGKTTLSLFTNLVLAGIFFYVVLKLYRRKGKRALIYTLAGTLLLGFIVTSLERPEERIHFLEYGVLGFLFVKAFNSTDFRALTVSVLLASGVGVLDEVIQGFLPNRVGDIRDAFMNVAGGFLGVWFARFYYS</sequence>
<dbReference type="RefSeq" id="WP_121010071.1">
    <property type="nucleotide sequence ID" value="NZ_RCCJ01000001.1"/>
</dbReference>
<feature type="transmembrane region" description="Helical" evidence="1">
    <location>
        <begin position="67"/>
        <end position="85"/>
    </location>
</feature>
<keyword evidence="1" id="KW-0472">Membrane</keyword>
<dbReference type="OrthoDB" id="1438879at2"/>
<feature type="domain" description="VanZ-like" evidence="2">
    <location>
        <begin position="88"/>
        <end position="163"/>
    </location>
</feature>
<keyword evidence="1" id="KW-1133">Transmembrane helix</keyword>
<feature type="transmembrane region" description="Helical" evidence="1">
    <location>
        <begin position="7"/>
        <end position="28"/>
    </location>
</feature>
<gene>
    <name evidence="3" type="ORF">BCF55_0714</name>
</gene>
<name>A0A497XQ77_9AQUI</name>
<keyword evidence="4" id="KW-1185">Reference proteome</keyword>
<evidence type="ECO:0000259" key="2">
    <source>
        <dbReference type="Pfam" id="PF04892"/>
    </source>
</evidence>
<comment type="caution">
    <text evidence="3">The sequence shown here is derived from an EMBL/GenBank/DDBJ whole genome shotgun (WGS) entry which is preliminary data.</text>
</comment>
<dbReference type="NCBIfam" id="NF037970">
    <property type="entry name" value="vanZ_1"/>
    <property type="match status" value="1"/>
</dbReference>
<evidence type="ECO:0000256" key="1">
    <source>
        <dbReference type="SAM" id="Phobius"/>
    </source>
</evidence>
<accession>A0A497XQ77</accession>
<dbReference type="Proteomes" id="UP000267841">
    <property type="component" value="Unassembled WGS sequence"/>
</dbReference>
<dbReference type="Pfam" id="PF04892">
    <property type="entry name" value="VanZ"/>
    <property type="match status" value="1"/>
</dbReference>
<feature type="transmembrane region" description="Helical" evidence="1">
    <location>
        <begin position="40"/>
        <end position="60"/>
    </location>
</feature>